<sequence>MKNFIKSLLLIGVIMPLTLKSAFAQSEKTTPSSYISIGPDAGIPIGAMHHRYDWNLGGSVQVGVPVSGKSLYFVGNAGFNNLFSKNDAANTHNLQTLPLKAGLKYFAAGNFYVQGQAGAAFLFNKEKSGYDKSTAFTYAPQVGYQFPAGANYIDAGIRWEGNSKFNTGGGWNNFLGLRVAYGFGL</sequence>
<evidence type="ECO:0000313" key="2">
    <source>
        <dbReference type="EMBL" id="OOQ57815.1"/>
    </source>
</evidence>
<organism evidence="2 3">
    <name type="scientific">Mucilaginibacter pedocola</name>
    <dbReference type="NCBI Taxonomy" id="1792845"/>
    <lineage>
        <taxon>Bacteria</taxon>
        <taxon>Pseudomonadati</taxon>
        <taxon>Bacteroidota</taxon>
        <taxon>Sphingobacteriia</taxon>
        <taxon>Sphingobacteriales</taxon>
        <taxon>Sphingobacteriaceae</taxon>
        <taxon>Mucilaginibacter</taxon>
    </lineage>
</organism>
<protein>
    <recommendedName>
        <fullName evidence="4">Outer membrane protein beta-barrel domain-containing protein</fullName>
    </recommendedName>
</protein>
<accession>A0A1S9PA40</accession>
<evidence type="ECO:0000256" key="1">
    <source>
        <dbReference type="SAM" id="SignalP"/>
    </source>
</evidence>
<dbReference type="Proteomes" id="UP000189739">
    <property type="component" value="Unassembled WGS sequence"/>
</dbReference>
<name>A0A1S9PA40_9SPHI</name>
<dbReference type="AlphaFoldDB" id="A0A1S9PA40"/>
<dbReference type="RefSeq" id="WP_078350420.1">
    <property type="nucleotide sequence ID" value="NZ_MBTF01000035.1"/>
</dbReference>
<feature type="signal peptide" evidence="1">
    <location>
        <begin position="1"/>
        <end position="24"/>
    </location>
</feature>
<proteinExistence type="predicted"/>
<feature type="chain" id="PRO_5012142539" description="Outer membrane protein beta-barrel domain-containing protein" evidence="1">
    <location>
        <begin position="25"/>
        <end position="185"/>
    </location>
</feature>
<reference evidence="2 3" key="1">
    <citation type="submission" date="2016-07" db="EMBL/GenBank/DDBJ databases">
        <title>Genomic analysis of zinc-resistant bacterium Mucilaginibacter pedocola TBZ30.</title>
        <authorList>
            <person name="Huang J."/>
            <person name="Tang J."/>
        </authorList>
    </citation>
    <scope>NUCLEOTIDE SEQUENCE [LARGE SCALE GENOMIC DNA]</scope>
    <source>
        <strain evidence="2 3">TBZ30</strain>
    </source>
</reference>
<comment type="caution">
    <text evidence="2">The sequence shown here is derived from an EMBL/GenBank/DDBJ whole genome shotgun (WGS) entry which is preliminary data.</text>
</comment>
<dbReference type="EMBL" id="MBTF01000035">
    <property type="protein sequence ID" value="OOQ57815.1"/>
    <property type="molecule type" value="Genomic_DNA"/>
</dbReference>
<gene>
    <name evidence="2" type="ORF">BC343_13615</name>
</gene>
<dbReference type="OrthoDB" id="657299at2"/>
<evidence type="ECO:0000313" key="3">
    <source>
        <dbReference type="Proteomes" id="UP000189739"/>
    </source>
</evidence>
<keyword evidence="3" id="KW-1185">Reference proteome</keyword>
<keyword evidence="1" id="KW-0732">Signal</keyword>
<dbReference type="STRING" id="1792845.BC343_13615"/>
<evidence type="ECO:0008006" key="4">
    <source>
        <dbReference type="Google" id="ProtNLM"/>
    </source>
</evidence>